<evidence type="ECO:0000313" key="2">
    <source>
        <dbReference type="EMBL" id="KAG7844048.1"/>
    </source>
</evidence>
<sequence length="58" mass="6363">MATSYESVPWHSRYSSRPRRPPFKPLSPPGLQSMTPAHLPVVTATSSESSGTLAHTWV</sequence>
<feature type="region of interest" description="Disordered" evidence="1">
    <location>
        <begin position="1"/>
        <end position="58"/>
    </location>
</feature>
<evidence type="ECO:0000313" key="3">
    <source>
        <dbReference type="Proteomes" id="UP001197328"/>
    </source>
</evidence>
<feature type="compositionally biased region" description="Polar residues" evidence="1">
    <location>
        <begin position="43"/>
        <end position="58"/>
    </location>
</feature>
<keyword evidence="3" id="KW-1185">Reference proteome</keyword>
<organism evidence="2 3">
    <name type="scientific">Pichia angusta</name>
    <name type="common">Yeast</name>
    <name type="synonym">Hansenula polymorpha</name>
    <dbReference type="NCBI Taxonomy" id="870730"/>
    <lineage>
        <taxon>Eukaryota</taxon>
        <taxon>Fungi</taxon>
        <taxon>Dikarya</taxon>
        <taxon>Ascomycota</taxon>
        <taxon>Saccharomycotina</taxon>
        <taxon>Pichiomycetes</taxon>
        <taxon>Pichiales</taxon>
        <taxon>Pichiaceae</taxon>
        <taxon>Ogataea</taxon>
    </lineage>
</organism>
<dbReference type="Proteomes" id="UP001197328">
    <property type="component" value="Unassembled WGS sequence"/>
</dbReference>
<gene>
    <name evidence="2" type="ORF">KL940_005430</name>
</gene>
<comment type="caution">
    <text evidence="2">The sequence shown here is derived from an EMBL/GenBank/DDBJ whole genome shotgun (WGS) entry which is preliminary data.</text>
</comment>
<reference evidence="2 3" key="1">
    <citation type="journal article" date="2021" name="G3 (Bethesda)">
        <title>Genomic diversity, chromosomal rearrangements, and interspecies hybridization in the ogataea polymorpha species complex.</title>
        <authorList>
            <person name="Hanson S.J."/>
            <person name="Cinneide E.O."/>
            <person name="Salzberg L.I."/>
            <person name="Wolfe K.H."/>
            <person name="McGowan J."/>
            <person name="Fitzpatrick D.A."/>
            <person name="Matlin K."/>
        </authorList>
    </citation>
    <scope>NUCLEOTIDE SEQUENCE [LARGE SCALE GENOMIC DNA]</scope>
    <source>
        <strain evidence="2">51-138</strain>
    </source>
</reference>
<accession>A0ABQ7RP73</accession>
<feature type="non-terminal residue" evidence="2">
    <location>
        <position position="58"/>
    </location>
</feature>
<evidence type="ECO:0000256" key="1">
    <source>
        <dbReference type="SAM" id="MobiDB-lite"/>
    </source>
</evidence>
<protein>
    <submittedName>
        <fullName evidence="2">Uncharacterized protein</fullName>
    </submittedName>
</protein>
<proteinExistence type="predicted"/>
<dbReference type="EMBL" id="JAHLVD010000104">
    <property type="protein sequence ID" value="KAG7844048.1"/>
    <property type="molecule type" value="Genomic_DNA"/>
</dbReference>
<name>A0ABQ7RP73_PICAN</name>